<evidence type="ECO:0000313" key="1">
    <source>
        <dbReference type="EMBL" id="PZF99345.1"/>
    </source>
</evidence>
<gene>
    <name evidence="1" type="ORF">C1I93_06240</name>
</gene>
<sequence length="308" mass="33350">MNAPENRHVPARDEPRIALVTCADLTELDEDDRLVLAPLAARGVAATVAVWDDPTVDWAGYDLVVLRSPWDYAPRRDEFVAWAGRVPRLVNPADVVGWNTDKRYLDELSAAGVPTVPTAWVEPGQPWRPDSEHGEYVIKPTVSAGSADTGRYDLADPEHRTLAEAHVRRLTEAGRTAMLQPYLRAVDSEGETALLFFAGPDGLRFSHAIRKGALLTGPDLGLGGLFKPETISPRTATAAQVALAEKVLAAIPGTAQRLLYARVDLLPGDDGGPVLVELELTEPSLFLGYADGAADRLADAIVTQLRRR</sequence>
<reference evidence="1 2" key="1">
    <citation type="submission" date="2018-01" db="EMBL/GenBank/DDBJ databases">
        <title>Draft genome sequence of Jishengella endophytica.</title>
        <authorList>
            <person name="Sahin N."/>
            <person name="Ay H."/>
            <person name="Saygin H."/>
        </authorList>
    </citation>
    <scope>NUCLEOTIDE SEQUENCE [LARGE SCALE GENOMIC DNA]</scope>
    <source>
        <strain evidence="1 2">DSM 45430</strain>
    </source>
</reference>
<dbReference type="InterPro" id="IPR053191">
    <property type="entry name" value="DcsG_Biosynth_Enzyme"/>
</dbReference>
<dbReference type="EMBL" id="POTX01000025">
    <property type="protein sequence ID" value="PZF99345.1"/>
    <property type="molecule type" value="Genomic_DNA"/>
</dbReference>
<evidence type="ECO:0008006" key="3">
    <source>
        <dbReference type="Google" id="ProtNLM"/>
    </source>
</evidence>
<dbReference type="SUPFAM" id="SSF56059">
    <property type="entry name" value="Glutathione synthetase ATP-binding domain-like"/>
    <property type="match status" value="1"/>
</dbReference>
<organism evidence="1 2">
    <name type="scientific">Micromonospora endophytica</name>
    <dbReference type="NCBI Taxonomy" id="515350"/>
    <lineage>
        <taxon>Bacteria</taxon>
        <taxon>Bacillati</taxon>
        <taxon>Actinomycetota</taxon>
        <taxon>Actinomycetes</taxon>
        <taxon>Micromonosporales</taxon>
        <taxon>Micromonosporaceae</taxon>
        <taxon>Micromonospora</taxon>
    </lineage>
</organism>
<dbReference type="OrthoDB" id="3373978at2"/>
<accession>A0A2W2CIW0</accession>
<dbReference type="AlphaFoldDB" id="A0A2W2CIW0"/>
<dbReference type="Proteomes" id="UP000248627">
    <property type="component" value="Unassembled WGS sequence"/>
</dbReference>
<protein>
    <recommendedName>
        <fullName evidence="3">ATP-grasp domain-containing protein</fullName>
    </recommendedName>
</protein>
<dbReference type="PANTHER" id="PTHR39217">
    <property type="match status" value="1"/>
</dbReference>
<dbReference type="PANTHER" id="PTHR39217:SF1">
    <property type="entry name" value="GLUTATHIONE SYNTHETASE"/>
    <property type="match status" value="1"/>
</dbReference>
<comment type="caution">
    <text evidence="1">The sequence shown here is derived from an EMBL/GenBank/DDBJ whole genome shotgun (WGS) entry which is preliminary data.</text>
</comment>
<evidence type="ECO:0000313" key="2">
    <source>
        <dbReference type="Proteomes" id="UP000248627"/>
    </source>
</evidence>
<dbReference type="RefSeq" id="WP_111242263.1">
    <property type="nucleotide sequence ID" value="NZ_AP023358.1"/>
</dbReference>
<name>A0A2W2CIW0_9ACTN</name>
<proteinExistence type="predicted"/>
<keyword evidence="2" id="KW-1185">Reference proteome</keyword>